<feature type="transmembrane region" description="Helical" evidence="1">
    <location>
        <begin position="63"/>
        <end position="80"/>
    </location>
</feature>
<evidence type="ECO:0000313" key="4">
    <source>
        <dbReference type="Proteomes" id="UP000323608"/>
    </source>
</evidence>
<sequence length="346" mass="38987">MNVHAHATEASFDDDAGAWLKILATYRQPHMRRSVFELIITLVPFALFWSGACISVAQGFWPGLVLVLPAAGFLLRLFMIQHDCGHGSFFARRGVDTWTGRMLGVLTLTPYDYWRRAHAAHHASAGNLDERGVGDISTLTISEYSSLSRSGRLAYRLYRHPLVMFGIGPAWLFLFKQRLPFGMMNAGALPWISTMATNVAIAILTVMMVLLVGPVPFVIVHLPVVLLAGAAGVWLFYIQHQFEETHWSRTGEWKFPEAALHGASHYDLPPVLRWLTGNIGLHHIHHLASRIPYYRLTEVLRDHPELADVGRVTLRQSLRCIRLVLWDEKSGRLVSFRDAAQAKTHE</sequence>
<dbReference type="InterPro" id="IPR005804">
    <property type="entry name" value="FA_desaturase_dom"/>
</dbReference>
<dbReference type="AlphaFoldDB" id="A0A5B0VQU3"/>
<feature type="transmembrane region" description="Helical" evidence="1">
    <location>
        <begin position="218"/>
        <end position="237"/>
    </location>
</feature>
<feature type="transmembrane region" description="Helical" evidence="1">
    <location>
        <begin position="157"/>
        <end position="176"/>
    </location>
</feature>
<gene>
    <name evidence="3" type="ORF">FP026_27765</name>
</gene>
<feature type="transmembrane region" description="Helical" evidence="1">
    <location>
        <begin position="188"/>
        <end position="211"/>
    </location>
</feature>
<reference evidence="3 4" key="1">
    <citation type="submission" date="2019-07" db="EMBL/GenBank/DDBJ databases">
        <title>The Draft Genome Sequence of Rhizobium tropici SARCC-755 Associated with Superior Nodulation on Pigeonpea (Cajanus cajan (L.) Millsp.).</title>
        <authorList>
            <person name="Bopape F.L."/>
            <person name="Hassen A.I."/>
            <person name="Swanevelder Z.H."/>
            <person name="Gwata E.T."/>
        </authorList>
    </citation>
    <scope>NUCLEOTIDE SEQUENCE [LARGE SCALE GENOMIC DNA]</scope>
    <source>
        <strain evidence="3 4">SARCC-755</strain>
    </source>
</reference>
<dbReference type="CDD" id="cd03507">
    <property type="entry name" value="Delta12-FADS-like"/>
    <property type="match status" value="1"/>
</dbReference>
<proteinExistence type="predicted"/>
<keyword evidence="1" id="KW-0472">Membrane</keyword>
<dbReference type="GO" id="GO:0006629">
    <property type="term" value="P:lipid metabolic process"/>
    <property type="evidence" value="ECO:0007669"/>
    <property type="project" value="InterPro"/>
</dbReference>
<comment type="caution">
    <text evidence="3">The sequence shown here is derived from an EMBL/GenBank/DDBJ whole genome shotgun (WGS) entry which is preliminary data.</text>
</comment>
<dbReference type="OrthoDB" id="9769653at2"/>
<dbReference type="GO" id="GO:0016717">
    <property type="term" value="F:oxidoreductase activity, acting on paired donors, with oxidation of a pair of donors resulting in the reduction of molecular oxygen to two molecules of water"/>
    <property type="evidence" value="ECO:0007669"/>
    <property type="project" value="TreeGrafter"/>
</dbReference>
<protein>
    <submittedName>
        <fullName evidence="3">Fatty acid desaturase</fullName>
    </submittedName>
</protein>
<keyword evidence="1" id="KW-0812">Transmembrane</keyword>
<organism evidence="3 4">
    <name type="scientific">Rhizobium tropici</name>
    <dbReference type="NCBI Taxonomy" id="398"/>
    <lineage>
        <taxon>Bacteria</taxon>
        <taxon>Pseudomonadati</taxon>
        <taxon>Pseudomonadota</taxon>
        <taxon>Alphaproteobacteria</taxon>
        <taxon>Hyphomicrobiales</taxon>
        <taxon>Rhizobiaceae</taxon>
        <taxon>Rhizobium/Agrobacterium group</taxon>
        <taxon>Rhizobium</taxon>
    </lineage>
</organism>
<keyword evidence="1" id="KW-1133">Transmembrane helix</keyword>
<dbReference type="PANTHER" id="PTHR19353">
    <property type="entry name" value="FATTY ACID DESATURASE 2"/>
    <property type="match status" value="1"/>
</dbReference>
<dbReference type="InterPro" id="IPR012171">
    <property type="entry name" value="Fatty_acid_desaturase"/>
</dbReference>
<feature type="domain" description="Fatty acid desaturase" evidence="2">
    <location>
        <begin position="61"/>
        <end position="308"/>
    </location>
</feature>
<accession>A0A5B0VQU3</accession>
<dbReference type="Proteomes" id="UP000323608">
    <property type="component" value="Unassembled WGS sequence"/>
</dbReference>
<evidence type="ECO:0000256" key="1">
    <source>
        <dbReference type="SAM" id="Phobius"/>
    </source>
</evidence>
<dbReference type="Pfam" id="PF00487">
    <property type="entry name" value="FA_desaturase"/>
    <property type="match status" value="1"/>
</dbReference>
<feature type="transmembrane region" description="Helical" evidence="1">
    <location>
        <begin position="35"/>
        <end position="57"/>
    </location>
</feature>
<evidence type="ECO:0000259" key="2">
    <source>
        <dbReference type="Pfam" id="PF00487"/>
    </source>
</evidence>
<dbReference type="RefSeq" id="WP_149637804.1">
    <property type="nucleotide sequence ID" value="NZ_VNIP01000016.1"/>
</dbReference>
<evidence type="ECO:0000313" key="3">
    <source>
        <dbReference type="EMBL" id="KAA1176658.1"/>
    </source>
</evidence>
<dbReference type="EMBL" id="VNIP01000016">
    <property type="protein sequence ID" value="KAA1176658.1"/>
    <property type="molecule type" value="Genomic_DNA"/>
</dbReference>
<dbReference type="PANTHER" id="PTHR19353:SF73">
    <property type="entry name" value="FATTY ACID DESATURASE"/>
    <property type="match status" value="1"/>
</dbReference>
<dbReference type="GO" id="GO:0016020">
    <property type="term" value="C:membrane"/>
    <property type="evidence" value="ECO:0007669"/>
    <property type="project" value="TreeGrafter"/>
</dbReference>
<name>A0A5B0VQU3_RHITR</name>